<keyword evidence="1" id="KW-1133">Transmembrane helix</keyword>
<protein>
    <submittedName>
        <fullName evidence="2">Uncharacterized protein</fullName>
    </submittedName>
</protein>
<evidence type="ECO:0000313" key="2">
    <source>
        <dbReference type="EMBL" id="SVD08553.1"/>
    </source>
</evidence>
<proteinExistence type="predicted"/>
<organism evidence="2">
    <name type="scientific">marine metagenome</name>
    <dbReference type="NCBI Taxonomy" id="408172"/>
    <lineage>
        <taxon>unclassified sequences</taxon>
        <taxon>metagenomes</taxon>
        <taxon>ecological metagenomes</taxon>
    </lineage>
</organism>
<dbReference type="EMBL" id="UINC01128656">
    <property type="protein sequence ID" value="SVD08553.1"/>
    <property type="molecule type" value="Genomic_DNA"/>
</dbReference>
<name>A0A382SFD0_9ZZZZ</name>
<feature type="non-terminal residue" evidence="2">
    <location>
        <position position="35"/>
    </location>
</feature>
<sequence length="35" mass="4007">MFHLGAFGIILQLTGFIGIFYGLGIKVFRIFLFKQ</sequence>
<evidence type="ECO:0000256" key="1">
    <source>
        <dbReference type="SAM" id="Phobius"/>
    </source>
</evidence>
<keyword evidence="1" id="KW-0812">Transmembrane</keyword>
<keyword evidence="1" id="KW-0472">Membrane</keyword>
<dbReference type="AlphaFoldDB" id="A0A382SFD0"/>
<accession>A0A382SFD0</accession>
<gene>
    <name evidence="2" type="ORF">METZ01_LOCUS361407</name>
</gene>
<reference evidence="2" key="1">
    <citation type="submission" date="2018-05" db="EMBL/GenBank/DDBJ databases">
        <authorList>
            <person name="Lanie J.A."/>
            <person name="Ng W.-L."/>
            <person name="Kazmierczak K.M."/>
            <person name="Andrzejewski T.M."/>
            <person name="Davidsen T.M."/>
            <person name="Wayne K.J."/>
            <person name="Tettelin H."/>
            <person name="Glass J.I."/>
            <person name="Rusch D."/>
            <person name="Podicherti R."/>
            <person name="Tsui H.-C.T."/>
            <person name="Winkler M.E."/>
        </authorList>
    </citation>
    <scope>NUCLEOTIDE SEQUENCE</scope>
</reference>
<feature type="transmembrane region" description="Helical" evidence="1">
    <location>
        <begin position="6"/>
        <end position="28"/>
    </location>
</feature>